<name>A0AAV4NQW1_9ARAC</name>
<sequence>MAADLLHWVPKRSRKCHPNRRNGNERRPLRRTQSVSRGQSHVCGLLLRRILPFFHPHRQRTQCRGRKTCLDSTQWPLAAFWKSFLLISSFGFRYRIPIKTERCRLNIKMLVADGFVMEGA</sequence>
<evidence type="ECO:0000313" key="3">
    <source>
        <dbReference type="Proteomes" id="UP001054837"/>
    </source>
</evidence>
<evidence type="ECO:0000313" key="2">
    <source>
        <dbReference type="EMBL" id="GIX87151.1"/>
    </source>
</evidence>
<keyword evidence="3" id="KW-1185">Reference proteome</keyword>
<dbReference type="EMBL" id="BPLQ01001975">
    <property type="protein sequence ID" value="GIX87151.1"/>
    <property type="molecule type" value="Genomic_DNA"/>
</dbReference>
<proteinExistence type="predicted"/>
<organism evidence="2 3">
    <name type="scientific">Caerostris darwini</name>
    <dbReference type="NCBI Taxonomy" id="1538125"/>
    <lineage>
        <taxon>Eukaryota</taxon>
        <taxon>Metazoa</taxon>
        <taxon>Ecdysozoa</taxon>
        <taxon>Arthropoda</taxon>
        <taxon>Chelicerata</taxon>
        <taxon>Arachnida</taxon>
        <taxon>Araneae</taxon>
        <taxon>Araneomorphae</taxon>
        <taxon>Entelegynae</taxon>
        <taxon>Araneoidea</taxon>
        <taxon>Araneidae</taxon>
        <taxon>Caerostris</taxon>
    </lineage>
</organism>
<protein>
    <submittedName>
        <fullName evidence="2">Uncharacterized protein</fullName>
    </submittedName>
</protein>
<dbReference type="Proteomes" id="UP001054837">
    <property type="component" value="Unassembled WGS sequence"/>
</dbReference>
<gene>
    <name evidence="2" type="ORF">CDAR_90201</name>
</gene>
<feature type="region of interest" description="Disordered" evidence="1">
    <location>
        <begin position="16"/>
        <end position="37"/>
    </location>
</feature>
<dbReference type="AlphaFoldDB" id="A0AAV4NQW1"/>
<evidence type="ECO:0000256" key="1">
    <source>
        <dbReference type="SAM" id="MobiDB-lite"/>
    </source>
</evidence>
<accession>A0AAV4NQW1</accession>
<reference evidence="2 3" key="1">
    <citation type="submission" date="2021-06" db="EMBL/GenBank/DDBJ databases">
        <title>Caerostris darwini draft genome.</title>
        <authorList>
            <person name="Kono N."/>
            <person name="Arakawa K."/>
        </authorList>
    </citation>
    <scope>NUCLEOTIDE SEQUENCE [LARGE SCALE GENOMIC DNA]</scope>
</reference>
<comment type="caution">
    <text evidence="2">The sequence shown here is derived from an EMBL/GenBank/DDBJ whole genome shotgun (WGS) entry which is preliminary data.</text>
</comment>